<evidence type="ECO:0000256" key="1">
    <source>
        <dbReference type="SAM" id="SignalP"/>
    </source>
</evidence>
<keyword evidence="1" id="KW-0732">Signal</keyword>
<reference evidence="2 3" key="1">
    <citation type="submission" date="2021-12" db="EMBL/GenBank/DDBJ databases">
        <title>Genome sequencing of bacteria with rrn-lacking chromosome and rrn-plasmid.</title>
        <authorList>
            <person name="Anda M."/>
            <person name="Iwasaki W."/>
        </authorList>
    </citation>
    <scope>NUCLEOTIDE SEQUENCE [LARGE SCALE GENOMIC DNA]</scope>
    <source>
        <strain evidence="2 3">DSM 100852</strain>
        <plasmid evidence="2 3">pFA2</plasmid>
    </source>
</reference>
<dbReference type="Pfam" id="PF04402">
    <property type="entry name" value="SIMPL"/>
    <property type="match status" value="1"/>
</dbReference>
<dbReference type="Gene3D" id="3.30.110.170">
    <property type="entry name" value="Protein of unknown function (DUF541), domain 1"/>
    <property type="match status" value="1"/>
</dbReference>
<dbReference type="Proteomes" id="UP001348817">
    <property type="component" value="Plasmid pFA2"/>
</dbReference>
<sequence>MKKALFALGVILASFAGMSAMAQQVGTIKVAGKGEVSVAPNTVTLSMSVESRDKDYTACVTNLNEQTEALKKALRKVGFNEKDILTTNYNVRRETRYNNQSRRSDFIGYLATHYLKVSFPFDKSRLNKAVNALSAKAGQASFNIAFSVSDTEALKAQLAKSAVTDATKKAEALAQAAGLKLGYIQSIEYGNIPVRYSNAGYQFDAEVSMMRKSESAVADINPEDVKNTADVTVVWVVTKAD</sequence>
<name>A0AAU9CUR3_9BACT</name>
<proteinExistence type="predicted"/>
<keyword evidence="3" id="KW-1185">Reference proteome</keyword>
<dbReference type="RefSeq" id="WP_338395193.1">
    <property type="nucleotide sequence ID" value="NZ_AP025316.1"/>
</dbReference>
<protein>
    <recommendedName>
        <fullName evidence="4">DUF541 domain-containing protein</fullName>
    </recommendedName>
</protein>
<dbReference type="Gene3D" id="3.30.70.2970">
    <property type="entry name" value="Protein of unknown function (DUF541), domain 2"/>
    <property type="match status" value="1"/>
</dbReference>
<feature type="chain" id="PRO_5043571942" description="DUF541 domain-containing protein" evidence="1">
    <location>
        <begin position="23"/>
        <end position="241"/>
    </location>
</feature>
<evidence type="ECO:0008006" key="4">
    <source>
        <dbReference type="Google" id="ProtNLM"/>
    </source>
</evidence>
<dbReference type="EMBL" id="AP025316">
    <property type="protein sequence ID" value="BDD11793.1"/>
    <property type="molecule type" value="Genomic_DNA"/>
</dbReference>
<evidence type="ECO:0000313" key="2">
    <source>
        <dbReference type="EMBL" id="BDD11793.1"/>
    </source>
</evidence>
<dbReference type="InterPro" id="IPR007497">
    <property type="entry name" value="SIMPL/DUF541"/>
</dbReference>
<dbReference type="PANTHER" id="PTHR34387:SF2">
    <property type="entry name" value="SLR1258 PROTEIN"/>
    <property type="match status" value="1"/>
</dbReference>
<organism evidence="2 3">
    <name type="scientific">Fulvitalea axinellae</name>
    <dbReference type="NCBI Taxonomy" id="1182444"/>
    <lineage>
        <taxon>Bacteria</taxon>
        <taxon>Pseudomonadati</taxon>
        <taxon>Bacteroidota</taxon>
        <taxon>Cytophagia</taxon>
        <taxon>Cytophagales</taxon>
        <taxon>Persicobacteraceae</taxon>
        <taxon>Fulvitalea</taxon>
    </lineage>
</organism>
<evidence type="ECO:0000313" key="3">
    <source>
        <dbReference type="Proteomes" id="UP001348817"/>
    </source>
</evidence>
<dbReference type="PANTHER" id="PTHR34387">
    <property type="entry name" value="SLR1258 PROTEIN"/>
    <property type="match status" value="1"/>
</dbReference>
<dbReference type="AlphaFoldDB" id="A0AAU9CUR3"/>
<gene>
    <name evidence="2" type="ORF">FUAX_42250</name>
</gene>
<dbReference type="KEGG" id="fax:FUAX_42250"/>
<keyword evidence="2" id="KW-0614">Plasmid</keyword>
<geneLocation type="plasmid" evidence="2 3">
    <name>pFA2</name>
</geneLocation>
<dbReference type="InterPro" id="IPR052022">
    <property type="entry name" value="26kDa_periplasmic_antigen"/>
</dbReference>
<feature type="signal peptide" evidence="1">
    <location>
        <begin position="1"/>
        <end position="22"/>
    </location>
</feature>
<accession>A0AAU9CUR3</accession>
<dbReference type="GO" id="GO:0006974">
    <property type="term" value="P:DNA damage response"/>
    <property type="evidence" value="ECO:0007669"/>
    <property type="project" value="TreeGrafter"/>
</dbReference>